<protein>
    <submittedName>
        <fullName evidence="1">Uncharacterized protein</fullName>
    </submittedName>
</protein>
<gene>
    <name evidence="1" type="ORF">PSON_ATCC_30995.1.T0600280</name>
</gene>
<sequence>MDSNLGIIFNQTLNTNCQQLSYIYEQANSFQRRQHFSSHNFQQIINSRLCYFNPPENINRYLNFFSVKIDEYNISLACTIQFSTQEVDMQNKIRNLGISIINIQYLFYNINNN</sequence>
<evidence type="ECO:0000313" key="1">
    <source>
        <dbReference type="EMBL" id="CAD8093434.1"/>
    </source>
</evidence>
<dbReference type="Proteomes" id="UP000692954">
    <property type="component" value="Unassembled WGS sequence"/>
</dbReference>
<name>A0A8S1P0A0_9CILI</name>
<dbReference type="AlphaFoldDB" id="A0A8S1P0A0"/>
<evidence type="ECO:0000313" key="2">
    <source>
        <dbReference type="Proteomes" id="UP000692954"/>
    </source>
</evidence>
<dbReference type="EMBL" id="CAJJDN010000060">
    <property type="protein sequence ID" value="CAD8093434.1"/>
    <property type="molecule type" value="Genomic_DNA"/>
</dbReference>
<keyword evidence="2" id="KW-1185">Reference proteome</keyword>
<accession>A0A8S1P0A0</accession>
<organism evidence="1 2">
    <name type="scientific">Paramecium sonneborni</name>
    <dbReference type="NCBI Taxonomy" id="65129"/>
    <lineage>
        <taxon>Eukaryota</taxon>
        <taxon>Sar</taxon>
        <taxon>Alveolata</taxon>
        <taxon>Ciliophora</taxon>
        <taxon>Intramacronucleata</taxon>
        <taxon>Oligohymenophorea</taxon>
        <taxon>Peniculida</taxon>
        <taxon>Parameciidae</taxon>
        <taxon>Paramecium</taxon>
    </lineage>
</organism>
<comment type="caution">
    <text evidence="1">The sequence shown here is derived from an EMBL/GenBank/DDBJ whole genome shotgun (WGS) entry which is preliminary data.</text>
</comment>
<proteinExistence type="predicted"/>
<reference evidence="1" key="1">
    <citation type="submission" date="2021-01" db="EMBL/GenBank/DDBJ databases">
        <authorList>
            <consortium name="Genoscope - CEA"/>
            <person name="William W."/>
        </authorList>
    </citation>
    <scope>NUCLEOTIDE SEQUENCE</scope>
</reference>